<organism evidence="1 2">
    <name type="scientific">Natronomicrosphaera hydrolytica</name>
    <dbReference type="NCBI Taxonomy" id="3242702"/>
    <lineage>
        <taxon>Bacteria</taxon>
        <taxon>Pseudomonadati</taxon>
        <taxon>Planctomycetota</taxon>
        <taxon>Phycisphaerae</taxon>
        <taxon>Phycisphaerales</taxon>
        <taxon>Phycisphaeraceae</taxon>
        <taxon>Natronomicrosphaera</taxon>
    </lineage>
</organism>
<comment type="caution">
    <text evidence="1">The sequence shown here is derived from an EMBL/GenBank/DDBJ whole genome shotgun (WGS) entry which is preliminary data.</text>
</comment>
<proteinExistence type="predicted"/>
<dbReference type="Proteomes" id="UP001575105">
    <property type="component" value="Unassembled WGS sequence"/>
</dbReference>
<sequence>MNKRYAFWRMPNGGPYRGVDGKHAPHDVLAGLSKHASVTGKGSLGISSFAFWQYESAIQNAIVILNPDGVELNENDTGTILRAAILDSLSDLSADEAVKSSKFMTKTNAQASRHFRKTVKDFVLISRLSIDTFPRQRLTINGREVAPLTDNQTYYAFPDVVNKQWVQDSVGFRSDASEWQQIRVKTSGRTIHEATDNALEALHLLRGLWTLIASFGSWSINIGVPERKAVGIIHAGPIHTLHHPGGQSVKDIYWYERESYGPRKLFRPKNGWDGLERQRRWAARRLRQLPYQSELEELIVRYVQALDHSDLEVAFLQLWSILEKITATIGGNYDQTIRRCTWIFRDSGVAAEVLNGLRARRNRYVHAAKSDGEWGQNVYAAKSFVEHHLFHLLRNRFGVDTIDEYGEQLSLPRQMNALKKRRHQVKHAIQMVKKQLGMSDEH</sequence>
<reference evidence="1 2" key="1">
    <citation type="submission" date="2024-08" db="EMBL/GenBank/DDBJ databases">
        <title>Whole-genome sequencing of halo(alkali)philic microorganisms from hypersaline lakes.</title>
        <authorList>
            <person name="Sorokin D.Y."/>
            <person name="Merkel A.Y."/>
            <person name="Messina E."/>
            <person name="Yakimov M."/>
        </authorList>
    </citation>
    <scope>NUCLEOTIDE SEQUENCE [LARGE SCALE GENOMIC DNA]</scope>
    <source>
        <strain evidence="1 2">AB-hyl4</strain>
    </source>
</reference>
<evidence type="ECO:0000313" key="1">
    <source>
        <dbReference type="EMBL" id="MFA9479346.1"/>
    </source>
</evidence>
<keyword evidence="2" id="KW-1185">Reference proteome</keyword>
<evidence type="ECO:0000313" key="2">
    <source>
        <dbReference type="Proteomes" id="UP001575105"/>
    </source>
</evidence>
<name>A0ABV4U759_9BACT</name>
<accession>A0ABV4U759</accession>
<gene>
    <name evidence="1" type="ORF">ACERK3_13735</name>
</gene>
<dbReference type="RefSeq" id="WP_425346267.1">
    <property type="nucleotide sequence ID" value="NZ_JBGUBD010000008.1"/>
</dbReference>
<evidence type="ECO:0008006" key="3">
    <source>
        <dbReference type="Google" id="ProtNLM"/>
    </source>
</evidence>
<dbReference type="EMBL" id="JBGUBD010000008">
    <property type="protein sequence ID" value="MFA9479346.1"/>
    <property type="molecule type" value="Genomic_DNA"/>
</dbReference>
<protein>
    <recommendedName>
        <fullName evidence="3">Apea-like HEPN domain-containing protein</fullName>
    </recommendedName>
</protein>